<name>F8F1V9_GRAC1</name>
<gene>
    <name evidence="1" type="ordered locus">Spica_1663</name>
</gene>
<dbReference type="KEGG" id="scd:Spica_1663"/>
<dbReference type="Proteomes" id="UP000000503">
    <property type="component" value="Chromosome"/>
</dbReference>
<dbReference type="HOGENOM" id="CLU_969558_0_0_12"/>
<accession>F8F1V9</accession>
<sequence>MSLIVDLYALLEQQKPRPEHWALVDAFDAVTNGMDNPEALERIRSLDSIELNSWKWLIYAIKALYEGNASMVEQAIHHISEGTPPALLKPLFTTWLSKRLQRQNLYLDKPELADLFTQLSLPQHPLVNRAEQAEEALKQSFLPLFEQYFIKILRELYQIDTETGPGLAVRYGIHTLCLLYEGGYQLENVLPLLVQALGEADGCACLALAFIKLQTINQNLQERTLQALDACLAAPDGRFLNADMKCTLSIIKTFFNTSGIVDIIQIKLQNVRDPVQMELFNEELLWN</sequence>
<dbReference type="RefSeq" id="WP_013969115.1">
    <property type="nucleotide sequence ID" value="NC_015732.1"/>
</dbReference>
<dbReference type="OrthoDB" id="371224at2"/>
<dbReference type="STRING" id="744872.Spica_1663"/>
<keyword evidence="2" id="KW-1185">Reference proteome</keyword>
<organism evidence="1 2">
    <name type="scientific">Gracilinema caldarium (strain ATCC 51460 / DSM 7334 / H1)</name>
    <name type="common">Treponema caldarium</name>
    <dbReference type="NCBI Taxonomy" id="744872"/>
    <lineage>
        <taxon>Bacteria</taxon>
        <taxon>Pseudomonadati</taxon>
        <taxon>Spirochaetota</taxon>
        <taxon>Spirochaetia</taxon>
        <taxon>Spirochaetales</taxon>
        <taxon>Breznakiellaceae</taxon>
        <taxon>Gracilinema</taxon>
    </lineage>
</organism>
<evidence type="ECO:0000313" key="2">
    <source>
        <dbReference type="Proteomes" id="UP000000503"/>
    </source>
</evidence>
<evidence type="ECO:0000313" key="1">
    <source>
        <dbReference type="EMBL" id="AEJ19806.1"/>
    </source>
</evidence>
<dbReference type="AlphaFoldDB" id="F8F1V9"/>
<proteinExistence type="predicted"/>
<dbReference type="EMBL" id="CP002868">
    <property type="protein sequence ID" value="AEJ19806.1"/>
    <property type="molecule type" value="Genomic_DNA"/>
</dbReference>
<dbReference type="eggNOG" id="ENOG502ZUZW">
    <property type="taxonomic scope" value="Bacteria"/>
</dbReference>
<protein>
    <submittedName>
        <fullName evidence="1">Uncharacterized protein</fullName>
    </submittedName>
</protein>
<reference evidence="2" key="1">
    <citation type="journal article" date="2013" name="Stand. Genomic Sci.">
        <title>Genome sequence of the thermophilic fresh-water bacterium Spirochaeta caldaria type strain (H1(T)), reclassification of Spirochaeta caldaria, Spirochaeta stenostrepta, and Spirochaeta zuelzerae in the genus Treponema as Treponema caldaria comb. nov., Treponema stenostrepta comb. nov., and Treponema zuelzerae comb. nov., and emendation of the genus Treponema.</title>
        <authorList>
            <person name="Abt B."/>
            <person name="Goker M."/>
            <person name="Scheuner C."/>
            <person name="Han C."/>
            <person name="Lu M."/>
            <person name="Misra M."/>
            <person name="Lapidus A."/>
            <person name="Nolan M."/>
            <person name="Lucas S."/>
            <person name="Hammon N."/>
            <person name="Deshpande S."/>
            <person name="Cheng J.F."/>
            <person name="Tapia R."/>
            <person name="Goodwin L.A."/>
            <person name="Pitluck S."/>
            <person name="Liolios K."/>
            <person name="Pagani I."/>
            <person name="Ivanova N."/>
            <person name="Mavromatis K."/>
            <person name="Mikhailova N."/>
            <person name="Huntemann M."/>
            <person name="Pati A."/>
            <person name="Chen A."/>
            <person name="Palaniappan K."/>
            <person name="Land M."/>
            <person name="Hauser L."/>
            <person name="Jeffries C.D."/>
            <person name="Rohde M."/>
            <person name="Spring S."/>
            <person name="Gronow S."/>
            <person name="Detter J.C."/>
            <person name="Bristow J."/>
            <person name="Eisen J.A."/>
            <person name="Markowitz V."/>
            <person name="Hugenholtz P."/>
            <person name="Kyrpides N.C."/>
            <person name="Woyke T."/>
            <person name="Klenk H.P."/>
        </authorList>
    </citation>
    <scope>NUCLEOTIDE SEQUENCE</scope>
    <source>
        <strain evidence="2">ATCC 51460 / DSM 7334 / H1</strain>
    </source>
</reference>